<evidence type="ECO:0000313" key="6">
    <source>
        <dbReference type="Proteomes" id="UP000218257"/>
    </source>
</evidence>
<dbReference type="Proteomes" id="UP001327986">
    <property type="component" value="Chromosome"/>
</dbReference>
<dbReference type="EMBL" id="CP141531">
    <property type="protein sequence ID" value="WRO06835.1"/>
    <property type="molecule type" value="Genomic_DNA"/>
</dbReference>
<dbReference type="GO" id="GO:0030234">
    <property type="term" value="F:enzyme regulator activity"/>
    <property type="evidence" value="ECO:0007669"/>
    <property type="project" value="InterPro"/>
</dbReference>
<dbReference type="PANTHER" id="PTHR30115:SF11">
    <property type="entry name" value="NITROGEN REGULATORY PROTEIN P-II HOMOLOG"/>
    <property type="match status" value="1"/>
</dbReference>
<dbReference type="InterPro" id="IPR011322">
    <property type="entry name" value="N-reg_PII-like_a/b"/>
</dbReference>
<dbReference type="InterPro" id="IPR015867">
    <property type="entry name" value="N-reg_PII/ATP_PRibTrfase_C"/>
</dbReference>
<evidence type="ECO:0000313" key="4">
    <source>
        <dbReference type="EMBL" id="WRO06835.1"/>
    </source>
</evidence>
<evidence type="ECO:0000256" key="1">
    <source>
        <dbReference type="RuleBase" id="RU003936"/>
    </source>
</evidence>
<dbReference type="PROSITE" id="PS00638">
    <property type="entry name" value="PII_GLNB_CTER"/>
    <property type="match status" value="1"/>
</dbReference>
<dbReference type="Gene3D" id="3.30.70.120">
    <property type="match status" value="1"/>
</dbReference>
<dbReference type="InterPro" id="IPR017918">
    <property type="entry name" value="N-reg_PII_CS"/>
</dbReference>
<dbReference type="Proteomes" id="UP000218257">
    <property type="component" value="Chromosome"/>
</dbReference>
<proteinExistence type="inferred from homology"/>
<dbReference type="EMBL" id="JGYD01000025">
    <property type="protein sequence ID" value="KSV17158.1"/>
    <property type="molecule type" value="Genomic_DNA"/>
</dbReference>
<organism evidence="3 5">
    <name type="scientific">Dehalococcoides mccartyi</name>
    <dbReference type="NCBI Taxonomy" id="61435"/>
    <lineage>
        <taxon>Bacteria</taxon>
        <taxon>Bacillati</taxon>
        <taxon>Chloroflexota</taxon>
        <taxon>Dehalococcoidia</taxon>
        <taxon>Dehalococcoidales</taxon>
        <taxon>Dehalococcoidaceae</taxon>
        <taxon>Dehalococcoides</taxon>
    </lineage>
</organism>
<dbReference type="PATRIC" id="fig|61435.5.peg.1366"/>
<dbReference type="GeneID" id="3229588"/>
<reference evidence="2 6" key="2">
    <citation type="journal article" date="2017" name="Sci. Rep.">
        <title>Isolation and genomic characterization of a Dehalococcoides strain suggests genomic rearrangement during culture.</title>
        <authorList>
            <person name="Yohda M."/>
            <person name="Ikegami K."/>
            <person name="Aita Y."/>
            <person name="Kitajima M."/>
            <person name="Takechi A."/>
            <person name="Iwamoto M."/>
            <person name="Fukuda T."/>
            <person name="Tamura N."/>
            <person name="Shibasaki J."/>
            <person name="Koike S."/>
            <person name="Komatsu D."/>
            <person name="Miyagi S."/>
            <person name="Nishimura M."/>
            <person name="Uchino Y."/>
            <person name="Shiroma A."/>
            <person name="Shimoji M."/>
            <person name="Tamotsu H."/>
            <person name="Ashimine N."/>
            <person name="Shinzato M."/>
            <person name="Ohki S."/>
            <person name="Nakano K."/>
            <person name="Teruya K."/>
            <person name="Satou K."/>
            <person name="Hirano T."/>
            <person name="Yagi O."/>
        </authorList>
    </citation>
    <scope>NUCLEOTIDE SEQUENCE [LARGE SCALE GENOMIC DNA]</scope>
    <source>
        <strain evidence="2 6">UCH-ATV1</strain>
    </source>
</reference>
<accession>A0A0V8M060</accession>
<dbReference type="OrthoDB" id="9802729at2"/>
<dbReference type="SUPFAM" id="SSF54913">
    <property type="entry name" value="GlnB-like"/>
    <property type="match status" value="1"/>
</dbReference>
<gene>
    <name evidence="3" type="ORF">DA01_06945</name>
    <name evidence="2" type="ORF">DEHALATV1_0953</name>
    <name evidence="4" type="ORF">VLL09_05455</name>
</gene>
<dbReference type="PROSITE" id="PS51343">
    <property type="entry name" value="PII_GLNB_DOM"/>
    <property type="match status" value="1"/>
</dbReference>
<evidence type="ECO:0000313" key="2">
    <source>
        <dbReference type="EMBL" id="BAZ97581.1"/>
    </source>
</evidence>
<dbReference type="RefSeq" id="WP_010936848.1">
    <property type="nucleotide sequence ID" value="NZ_AP017649.1"/>
</dbReference>
<dbReference type="AlphaFoldDB" id="A0A0V8M060"/>
<dbReference type="EMBL" id="AP017649">
    <property type="protein sequence ID" value="BAZ97581.1"/>
    <property type="molecule type" value="Genomic_DNA"/>
</dbReference>
<reference evidence="3 5" key="1">
    <citation type="journal article" date="2015" name="Sci. Rep.">
        <title>A comparative genomics and reductive dehalogenase gene transcription study of two chloroethene-respiring bacteria, Dehalococcoides mccartyi strains MB and 11a.</title>
        <authorList>
            <person name="Low A."/>
            <person name="Shen Z."/>
            <person name="Cheng D."/>
            <person name="Rogers M.J."/>
            <person name="Lee P.K."/>
            <person name="He J."/>
        </authorList>
    </citation>
    <scope>NUCLEOTIDE SEQUENCE [LARGE SCALE GENOMIC DNA]</scope>
    <source>
        <strain evidence="3 5">MB</strain>
    </source>
</reference>
<dbReference type="Proteomes" id="UP000053577">
    <property type="component" value="Unassembled WGS sequence"/>
</dbReference>
<reference evidence="4" key="3">
    <citation type="submission" date="2023-12" db="EMBL/GenBank/DDBJ databases">
        <title>Isolation of organohalide respiring bacteria Dehalococcoides mccartyi strain GPTCE1 in groundwater collected near a chemical plant in Suzhou, China.</title>
        <authorList>
            <person name="Liu G."/>
        </authorList>
    </citation>
    <scope>NUCLEOTIDE SEQUENCE</scope>
    <source>
        <strain evidence="4">GPTCE1</strain>
    </source>
</reference>
<dbReference type="SMART" id="SM00938">
    <property type="entry name" value="P-II"/>
    <property type="match status" value="1"/>
</dbReference>
<dbReference type="InterPro" id="IPR002187">
    <property type="entry name" value="N-reg_PII"/>
</dbReference>
<dbReference type="GO" id="GO:0006808">
    <property type="term" value="P:regulation of nitrogen utilization"/>
    <property type="evidence" value="ECO:0007669"/>
    <property type="project" value="InterPro"/>
</dbReference>
<dbReference type="PRINTS" id="PR00340">
    <property type="entry name" value="PIIGLNB"/>
</dbReference>
<dbReference type="PANTHER" id="PTHR30115">
    <property type="entry name" value="NITROGEN REGULATORY PROTEIN P-II"/>
    <property type="match status" value="1"/>
</dbReference>
<sequence length="130" mass="14137">MKEVMAIIRFNKINITKRALVDAGFASITMLKTMGRGKGNVDYLLLAGAEGGHEEAISQLGPSLKLVPKRLITLVVPDDQVKTVVNTVIEVNRTENHGDGKIFVMPVLEAVRLRTGERGEDAIDSVVNVL</sequence>
<evidence type="ECO:0000313" key="3">
    <source>
        <dbReference type="EMBL" id="KSV17158.1"/>
    </source>
</evidence>
<dbReference type="Pfam" id="PF00543">
    <property type="entry name" value="P-II"/>
    <property type="match status" value="1"/>
</dbReference>
<comment type="similarity">
    <text evidence="1">Belongs to the P(II) protein family.</text>
</comment>
<evidence type="ECO:0000313" key="5">
    <source>
        <dbReference type="Proteomes" id="UP000053577"/>
    </source>
</evidence>
<dbReference type="GO" id="GO:0005524">
    <property type="term" value="F:ATP binding"/>
    <property type="evidence" value="ECO:0007669"/>
    <property type="project" value="TreeGrafter"/>
</dbReference>
<protein>
    <submittedName>
        <fullName evidence="3">Nitrogen fixation protein</fullName>
    </submittedName>
    <submittedName>
        <fullName evidence="2">Nitrogen regulatory protein P-II</fullName>
    </submittedName>
    <submittedName>
        <fullName evidence="4">P-II family nitrogen regulator</fullName>
    </submittedName>
</protein>
<name>A0A0V8M060_9CHLR</name>
<dbReference type="GO" id="GO:0005829">
    <property type="term" value="C:cytosol"/>
    <property type="evidence" value="ECO:0007669"/>
    <property type="project" value="TreeGrafter"/>
</dbReference>